<feature type="transmembrane region" description="Helical" evidence="1">
    <location>
        <begin position="169"/>
        <end position="191"/>
    </location>
</feature>
<sequence>MEIDKKVMMAELGGAFVFSWILVGTTGTLAGAVGLAVVWMAFSGAHVLPVVTWCNMMTGDLGDAEGNWMANGMRLVAQVVGALLAIVLATNAGALGPDFAAPEMWITGIADDYWSVLGMLAAGALWWQVHTRCDSEWASALGLMVLGGAMTLSGGHMMGASLADGATQIVDVLADWVCDGLFVGIGALIGVKIDEAI</sequence>
<name>A0A075GH28_9EURY</name>
<keyword evidence="1" id="KW-0812">Transmembrane</keyword>
<keyword evidence="1" id="KW-1133">Transmembrane helix</keyword>
<dbReference type="AlphaFoldDB" id="A0A075GH28"/>
<feature type="transmembrane region" description="Helical" evidence="1">
    <location>
        <begin position="141"/>
        <end position="163"/>
    </location>
</feature>
<evidence type="ECO:0000256" key="1">
    <source>
        <dbReference type="SAM" id="Phobius"/>
    </source>
</evidence>
<organism evidence="2">
    <name type="scientific">uncultured marine group II/III euryarchaeote KM3_157_B03</name>
    <dbReference type="NCBI Taxonomy" id="1457902"/>
    <lineage>
        <taxon>Archaea</taxon>
        <taxon>Methanobacteriati</taxon>
        <taxon>Methanobacteriota</taxon>
        <taxon>environmental samples</taxon>
    </lineage>
</organism>
<feature type="transmembrane region" description="Helical" evidence="1">
    <location>
        <begin position="36"/>
        <end position="54"/>
    </location>
</feature>
<reference evidence="2" key="1">
    <citation type="journal article" date="2014" name="Genome Biol. Evol.">
        <title>Pangenome evidence for extensive interdomain horizontal transfer affecting lineage core and shell genes in uncultured planktonic thaumarchaeota and euryarchaeota.</title>
        <authorList>
            <person name="Deschamps P."/>
            <person name="Zivanovic Y."/>
            <person name="Moreira D."/>
            <person name="Rodriguez-Valera F."/>
            <person name="Lopez-Garcia P."/>
        </authorList>
    </citation>
    <scope>NUCLEOTIDE SEQUENCE</scope>
</reference>
<accession>A0A075GH28</accession>
<feature type="transmembrane region" description="Helical" evidence="1">
    <location>
        <begin position="12"/>
        <end position="30"/>
    </location>
</feature>
<protein>
    <submittedName>
        <fullName evidence="2">Uncharacterized protein</fullName>
    </submittedName>
</protein>
<feature type="transmembrane region" description="Helical" evidence="1">
    <location>
        <begin position="113"/>
        <end position="129"/>
    </location>
</feature>
<keyword evidence="1" id="KW-0472">Membrane</keyword>
<proteinExistence type="predicted"/>
<feature type="transmembrane region" description="Helical" evidence="1">
    <location>
        <begin position="75"/>
        <end position="93"/>
    </location>
</feature>
<dbReference type="EMBL" id="KF900650">
    <property type="protein sequence ID" value="AIF02455.1"/>
    <property type="molecule type" value="Genomic_DNA"/>
</dbReference>
<evidence type="ECO:0000313" key="2">
    <source>
        <dbReference type="EMBL" id="AIF02455.1"/>
    </source>
</evidence>